<keyword evidence="3 4" id="KW-0597">Phosphoprotein</keyword>
<dbReference type="SUPFAM" id="SSF55874">
    <property type="entry name" value="ATPase domain of HSP90 chaperone/DNA topoisomerase II/histidine kinase"/>
    <property type="match status" value="1"/>
</dbReference>
<dbReference type="Pfam" id="PF00072">
    <property type="entry name" value="Response_reg"/>
    <property type="match status" value="1"/>
</dbReference>
<dbReference type="Pfam" id="PF00512">
    <property type="entry name" value="HisKA"/>
    <property type="match status" value="1"/>
</dbReference>
<name>A0A150WSH8_BDEBC</name>
<dbReference type="PRINTS" id="PR00344">
    <property type="entry name" value="BCTRLSENSOR"/>
</dbReference>
<dbReference type="CDD" id="cd17569">
    <property type="entry name" value="REC_HupR-like"/>
    <property type="match status" value="1"/>
</dbReference>
<dbReference type="RefSeq" id="WP_061835038.1">
    <property type="nucleotide sequence ID" value="NZ_LUKE01000001.1"/>
</dbReference>
<dbReference type="PANTHER" id="PTHR43547">
    <property type="entry name" value="TWO-COMPONENT HISTIDINE KINASE"/>
    <property type="match status" value="1"/>
</dbReference>
<dbReference type="AlphaFoldDB" id="A0A150WSH8"/>
<evidence type="ECO:0000256" key="3">
    <source>
        <dbReference type="ARBA" id="ARBA00022553"/>
    </source>
</evidence>
<dbReference type="InterPro" id="IPR003594">
    <property type="entry name" value="HATPase_dom"/>
</dbReference>
<evidence type="ECO:0000313" key="8">
    <source>
        <dbReference type="Proteomes" id="UP000075320"/>
    </source>
</evidence>
<sequence length="368" mass="41113">MTKHTILCVDDEIDNVDALERLFRKRFTVLKATSGKQALALLDEHPGPVALIITDQRMPEMTGVEFLEKTLNSHPDTTRILLTGYTDLESVITAVNKGQIFRYLTKPWDPVDLANTVDHAIERFVLGKELKQKNAELAKALEELKSLDVAKSNFMILINHELKTPLTSILSFAALLAESNLADEDKLMVQRINKSADRLKTLVDDVLLIVRAETNQLKIDKQSTAFVRFDDGLSKDVQDLVHKKSQKITSQLLPVHVEADVRLIKQVMLRLIHNAAKFGAEGSDILVATEQHGNSLRFMVTNQGPQLPTSVMEKIAKPFYIDEDVMYHSTGLGLGLTICQSILKAHGSQIQFKNTGDGVMVYFDLPTT</sequence>
<evidence type="ECO:0000313" key="7">
    <source>
        <dbReference type="EMBL" id="KYG67453.1"/>
    </source>
</evidence>
<dbReference type="InterPro" id="IPR005467">
    <property type="entry name" value="His_kinase_dom"/>
</dbReference>
<evidence type="ECO:0000259" key="6">
    <source>
        <dbReference type="PROSITE" id="PS50110"/>
    </source>
</evidence>
<evidence type="ECO:0000259" key="5">
    <source>
        <dbReference type="PROSITE" id="PS50109"/>
    </source>
</evidence>
<evidence type="ECO:0000256" key="2">
    <source>
        <dbReference type="ARBA" id="ARBA00012438"/>
    </source>
</evidence>
<dbReference type="PANTHER" id="PTHR43547:SF2">
    <property type="entry name" value="HYBRID SIGNAL TRANSDUCTION HISTIDINE KINASE C"/>
    <property type="match status" value="1"/>
</dbReference>
<dbReference type="Gene3D" id="1.10.287.130">
    <property type="match status" value="1"/>
</dbReference>
<comment type="caution">
    <text evidence="7">The sequence shown here is derived from an EMBL/GenBank/DDBJ whole genome shotgun (WGS) entry which is preliminary data.</text>
</comment>
<dbReference type="EC" id="2.7.13.3" evidence="2"/>
<feature type="domain" description="Response regulatory" evidence="6">
    <location>
        <begin position="5"/>
        <end position="121"/>
    </location>
</feature>
<proteinExistence type="predicted"/>
<dbReference type="SMART" id="SM00387">
    <property type="entry name" value="HATPase_c"/>
    <property type="match status" value="1"/>
</dbReference>
<organism evidence="7 8">
    <name type="scientific">Bdellovibrio bacteriovorus</name>
    <dbReference type="NCBI Taxonomy" id="959"/>
    <lineage>
        <taxon>Bacteria</taxon>
        <taxon>Pseudomonadati</taxon>
        <taxon>Bdellovibrionota</taxon>
        <taxon>Bdellovibrionia</taxon>
        <taxon>Bdellovibrionales</taxon>
        <taxon>Pseudobdellovibrionaceae</taxon>
        <taxon>Bdellovibrio</taxon>
    </lineage>
</organism>
<dbReference type="SUPFAM" id="SSF52172">
    <property type="entry name" value="CheY-like"/>
    <property type="match status" value="1"/>
</dbReference>
<protein>
    <recommendedName>
        <fullName evidence="2">histidine kinase</fullName>
        <ecNumber evidence="2">2.7.13.3</ecNumber>
    </recommendedName>
</protein>
<dbReference type="Gene3D" id="3.40.50.2300">
    <property type="match status" value="1"/>
</dbReference>
<dbReference type="Proteomes" id="UP000075320">
    <property type="component" value="Unassembled WGS sequence"/>
</dbReference>
<dbReference type="InterPro" id="IPR001789">
    <property type="entry name" value="Sig_transdc_resp-reg_receiver"/>
</dbReference>
<accession>A0A150WSH8</accession>
<dbReference type="SMART" id="SM00388">
    <property type="entry name" value="HisKA"/>
    <property type="match status" value="1"/>
</dbReference>
<dbReference type="OrthoDB" id="5288940at2"/>
<keyword evidence="8" id="KW-1185">Reference proteome</keyword>
<dbReference type="EMBL" id="LUKE01000001">
    <property type="protein sequence ID" value="KYG67453.1"/>
    <property type="molecule type" value="Genomic_DNA"/>
</dbReference>
<keyword evidence="7" id="KW-0808">Transferase</keyword>
<dbReference type="Pfam" id="PF02518">
    <property type="entry name" value="HATPase_c"/>
    <property type="match status" value="1"/>
</dbReference>
<dbReference type="InterPro" id="IPR003661">
    <property type="entry name" value="HisK_dim/P_dom"/>
</dbReference>
<dbReference type="PROSITE" id="PS50110">
    <property type="entry name" value="RESPONSE_REGULATORY"/>
    <property type="match status" value="1"/>
</dbReference>
<reference evidence="7 8" key="1">
    <citation type="submission" date="2016-03" db="EMBL/GenBank/DDBJ databases">
        <authorList>
            <person name="Ploux O."/>
        </authorList>
    </citation>
    <scope>NUCLEOTIDE SEQUENCE [LARGE SCALE GENOMIC DNA]</scope>
    <source>
        <strain evidence="7 8">R0</strain>
    </source>
</reference>
<feature type="modified residue" description="4-aspartylphosphate" evidence="4">
    <location>
        <position position="55"/>
    </location>
</feature>
<dbReference type="Gene3D" id="3.30.565.10">
    <property type="entry name" value="Histidine kinase-like ATPase, C-terminal domain"/>
    <property type="match status" value="1"/>
</dbReference>
<dbReference type="InterPro" id="IPR036890">
    <property type="entry name" value="HATPase_C_sf"/>
</dbReference>
<dbReference type="InterPro" id="IPR011006">
    <property type="entry name" value="CheY-like_superfamily"/>
</dbReference>
<dbReference type="GO" id="GO:0000155">
    <property type="term" value="F:phosphorelay sensor kinase activity"/>
    <property type="evidence" value="ECO:0007669"/>
    <property type="project" value="InterPro"/>
</dbReference>
<keyword evidence="7" id="KW-0418">Kinase</keyword>
<evidence type="ECO:0000256" key="4">
    <source>
        <dbReference type="PROSITE-ProRule" id="PRU00169"/>
    </source>
</evidence>
<gene>
    <name evidence="7" type="ORF">AZI86_03420</name>
</gene>
<dbReference type="PROSITE" id="PS50109">
    <property type="entry name" value="HIS_KIN"/>
    <property type="match status" value="1"/>
</dbReference>
<dbReference type="InterPro" id="IPR004358">
    <property type="entry name" value="Sig_transdc_His_kin-like_C"/>
</dbReference>
<feature type="domain" description="Histidine kinase" evidence="5">
    <location>
        <begin position="157"/>
        <end position="368"/>
    </location>
</feature>
<dbReference type="SMART" id="SM00448">
    <property type="entry name" value="REC"/>
    <property type="match status" value="1"/>
</dbReference>
<comment type="catalytic activity">
    <reaction evidence="1">
        <text>ATP + protein L-histidine = ADP + protein N-phospho-L-histidine.</text>
        <dbReference type="EC" id="2.7.13.3"/>
    </reaction>
</comment>
<evidence type="ECO:0000256" key="1">
    <source>
        <dbReference type="ARBA" id="ARBA00000085"/>
    </source>
</evidence>
<dbReference type="CDD" id="cd00082">
    <property type="entry name" value="HisKA"/>
    <property type="match status" value="1"/>
</dbReference>